<protein>
    <submittedName>
        <fullName evidence="1">Uncharacterized protein</fullName>
    </submittedName>
</protein>
<evidence type="ECO:0000313" key="2">
    <source>
        <dbReference type="Proteomes" id="UP000006180"/>
    </source>
</evidence>
<dbReference type="KEGG" id="sfd:USDA257_c20260"/>
<dbReference type="EMBL" id="CP003563">
    <property type="protein sequence ID" value="AFL50609.1"/>
    <property type="molecule type" value="Genomic_DNA"/>
</dbReference>
<organism evidence="1 2">
    <name type="scientific">Sinorhizobium fredii (strain USDA 257)</name>
    <dbReference type="NCBI Taxonomy" id="1185652"/>
    <lineage>
        <taxon>Bacteria</taxon>
        <taxon>Pseudomonadati</taxon>
        <taxon>Pseudomonadota</taxon>
        <taxon>Alphaproteobacteria</taxon>
        <taxon>Hyphomicrobiales</taxon>
        <taxon>Rhizobiaceae</taxon>
        <taxon>Sinorhizobium/Ensifer group</taxon>
        <taxon>Sinorhizobium</taxon>
    </lineage>
</organism>
<name>I3X403_SINF2</name>
<dbReference type="Proteomes" id="UP000006180">
    <property type="component" value="Chromosome"/>
</dbReference>
<accession>I3X403</accession>
<reference evidence="1 2" key="1">
    <citation type="journal article" date="2012" name="J. Bacteriol.">
        <title>Complete genome sequence of the broad-host-range strain Sinorhizobium fredii USDA257.</title>
        <authorList>
            <person name="Schuldes J."/>
            <person name="Rodriguez Orbegoso M."/>
            <person name="Schmeisser C."/>
            <person name="Krishnan H.B."/>
            <person name="Daniel R."/>
            <person name="Streit W.R."/>
        </authorList>
    </citation>
    <scope>NUCLEOTIDE SEQUENCE [LARGE SCALE GENOMIC DNA]</scope>
    <source>
        <strain evidence="1 2">USDA 257</strain>
    </source>
</reference>
<sequence>MGIKNYLIEGGSGTGKTSVANWSGGATMSSMVIGS</sequence>
<gene>
    <name evidence="1" type="ORF">USDA257_c20260</name>
</gene>
<evidence type="ECO:0000313" key="1">
    <source>
        <dbReference type="EMBL" id="AFL50609.1"/>
    </source>
</evidence>
<dbReference type="HOGENOM" id="CLU_3367339_0_0_5"/>
<dbReference type="STRING" id="1185652.USDA257_c20260"/>
<dbReference type="AlphaFoldDB" id="I3X403"/>
<proteinExistence type="predicted"/>